<evidence type="ECO:0000256" key="1">
    <source>
        <dbReference type="SAM" id="Coils"/>
    </source>
</evidence>
<name>A0ABM1EC92_PRICU</name>
<dbReference type="PANTHER" id="PTHR18937">
    <property type="entry name" value="STRUCTURAL MAINTENANCE OF CHROMOSOMES SMC FAMILY MEMBER"/>
    <property type="match status" value="1"/>
</dbReference>
<dbReference type="Proteomes" id="UP000695022">
    <property type="component" value="Unplaced"/>
</dbReference>
<accession>A0ABM1EC92</accession>
<sequence length="808" mass="92612">MEALSQERAHLMTRLAELDHAMQELENQFTAKDAELQGALAARQQLERALEKLHRDHEEALADKHVLREQLNEQLLMLAELRASTDEARHGPPPAAAAAGARLTELQEQVQGLQDTIANKDRQAPMERSPPPAPYPVSRHLDAPRRSLNDPKRGLTCPRRYLSDLRRCLNDPRHCLHNDPKWSNGCPRQYPSGESEAESETILEALSHLSEAKPFRPASAETRLKRLWCLDGISLPRRRRFETMEWPYDELRHIELRDETAGDETRGGGGVSREKPGEREKSMGRELSGEELREFVEKYILPTEKKACGMQRSRGRRSADAVATALRKEDHRRSTARRLDYACNEQIAYLQHDLAEKYLAEKMGRKCRNLSDETAELRSQLQRHRQEAEELRDAVKERDAAVEAVKQQVDALREQLAAITQQHDGCGAEIQHLKTSVDERSQAADEATRQARKLQDAQREEVENMREKLTRTEMQLEALQRQLDRSVTERGAGDADSDLSSASRDTSEMLELNRELQQARLSMEATQREAAELQRRHEREVAELRGARALGEKQQQRTLEELRETRAENAELRRRISDEAPGKTYEKKLQELKDELSRQHEEQLRALRAHAASDAERQVTELDARYEEQLRSQRRQLERKVQEAVKEERARLRDQHRQQMEQMHAEEERERLRSGDLTDSSLSGALQLVERELTPLTLGRDTLAVRPRQDGVGQDSDLQSMTDTSSHSFNELIADPCLPSRLQTLLQRLQTDGAEVGGVTCQPPVLASRCDVSDYAQESIFHVLNEQRTSEIFRSNGQECTERTCCER</sequence>
<feature type="compositionally biased region" description="Basic and acidic residues" evidence="2">
    <location>
        <begin position="483"/>
        <end position="493"/>
    </location>
</feature>
<proteinExistence type="predicted"/>
<evidence type="ECO:0000313" key="3">
    <source>
        <dbReference type="Proteomes" id="UP000695022"/>
    </source>
</evidence>
<feature type="region of interest" description="Disordered" evidence="2">
    <location>
        <begin position="648"/>
        <end position="678"/>
    </location>
</feature>
<evidence type="ECO:0000256" key="2">
    <source>
        <dbReference type="SAM" id="MobiDB-lite"/>
    </source>
</evidence>
<gene>
    <name evidence="4" type="primary">LOC106810860</name>
</gene>
<dbReference type="RefSeq" id="XP_014669813.1">
    <property type="nucleotide sequence ID" value="XM_014814327.1"/>
</dbReference>
<dbReference type="GeneID" id="106810860"/>
<evidence type="ECO:0000313" key="4">
    <source>
        <dbReference type="RefSeq" id="XP_014669813.1"/>
    </source>
</evidence>
<organism evidence="3 4">
    <name type="scientific">Priapulus caudatus</name>
    <name type="common">Priapulid worm</name>
    <dbReference type="NCBI Taxonomy" id="37621"/>
    <lineage>
        <taxon>Eukaryota</taxon>
        <taxon>Metazoa</taxon>
        <taxon>Ecdysozoa</taxon>
        <taxon>Scalidophora</taxon>
        <taxon>Priapulida</taxon>
        <taxon>Priapulimorpha</taxon>
        <taxon>Priapulimorphida</taxon>
        <taxon>Priapulidae</taxon>
        <taxon>Priapulus</taxon>
    </lineage>
</organism>
<feature type="compositionally biased region" description="Basic and acidic residues" evidence="2">
    <location>
        <begin position="648"/>
        <end position="676"/>
    </location>
</feature>
<feature type="region of interest" description="Disordered" evidence="2">
    <location>
        <begin position="120"/>
        <end position="152"/>
    </location>
</feature>
<feature type="coiled-coil region" evidence="1">
    <location>
        <begin position="1"/>
        <end position="70"/>
    </location>
</feature>
<protein>
    <submittedName>
        <fullName evidence="4">Trichohyalin-like</fullName>
    </submittedName>
</protein>
<reference evidence="4" key="1">
    <citation type="submission" date="2025-08" db="UniProtKB">
        <authorList>
            <consortium name="RefSeq"/>
        </authorList>
    </citation>
    <scope>IDENTIFICATION</scope>
</reference>
<keyword evidence="3" id="KW-1185">Reference proteome</keyword>
<feature type="region of interest" description="Disordered" evidence="2">
    <location>
        <begin position="259"/>
        <end position="287"/>
    </location>
</feature>
<keyword evidence="1" id="KW-0175">Coiled coil</keyword>
<feature type="region of interest" description="Disordered" evidence="2">
    <location>
        <begin position="483"/>
        <end position="508"/>
    </location>
</feature>
<feature type="compositionally biased region" description="Basic and acidic residues" evidence="2">
    <location>
        <begin position="139"/>
        <end position="152"/>
    </location>
</feature>